<dbReference type="PANTHER" id="PTHR36510">
    <property type="entry name" value="GLUTAMATE--CYSTEINE LIGASE 2-RELATED"/>
    <property type="match status" value="1"/>
</dbReference>
<name>A9BCR5_PROM4</name>
<dbReference type="SUPFAM" id="SSF55931">
    <property type="entry name" value="Glutamine synthetase/guanido kinase"/>
    <property type="match status" value="1"/>
</dbReference>
<keyword evidence="3" id="KW-1185">Reference proteome</keyword>
<organism evidence="2 3">
    <name type="scientific">Prochlorococcus marinus (strain MIT 9211)</name>
    <dbReference type="NCBI Taxonomy" id="93059"/>
    <lineage>
        <taxon>Bacteria</taxon>
        <taxon>Bacillati</taxon>
        <taxon>Cyanobacteriota</taxon>
        <taxon>Cyanophyceae</taxon>
        <taxon>Synechococcales</taxon>
        <taxon>Prochlorococcaceae</taxon>
        <taxon>Prochlorococcus</taxon>
    </lineage>
</organism>
<evidence type="ECO:0000313" key="3">
    <source>
        <dbReference type="Proteomes" id="UP000000788"/>
    </source>
</evidence>
<protein>
    <submittedName>
        <fullName evidence="2">Glutamate--cysteine ligase</fullName>
        <ecNumber evidence="2">6.3.2.2</ecNumber>
    </submittedName>
</protein>
<dbReference type="STRING" id="93059.P9211_16961"/>
<dbReference type="PANTHER" id="PTHR36510:SF1">
    <property type="entry name" value="GLUTAMATE--CYSTEINE LIGASE 2-RELATED"/>
    <property type="match status" value="1"/>
</dbReference>
<dbReference type="InterPro" id="IPR006336">
    <property type="entry name" value="GCS2"/>
</dbReference>
<gene>
    <name evidence="2" type="ordered locus">P9211_16961</name>
</gene>
<keyword evidence="2" id="KW-0436">Ligase</keyword>
<dbReference type="Gene3D" id="3.30.590.20">
    <property type="match status" value="1"/>
</dbReference>
<dbReference type="GO" id="GO:0004357">
    <property type="term" value="F:glutamate-cysteine ligase activity"/>
    <property type="evidence" value="ECO:0007669"/>
    <property type="project" value="UniProtKB-EC"/>
</dbReference>
<dbReference type="EMBL" id="CP000878">
    <property type="protein sequence ID" value="ABX09627.1"/>
    <property type="molecule type" value="Genomic_DNA"/>
</dbReference>
<proteinExistence type="predicted"/>
<dbReference type="NCBIfam" id="TIGR02048">
    <property type="entry name" value="gshA_cyano"/>
    <property type="match status" value="1"/>
</dbReference>
<sequence>MNNSLLKGFEVELFTGRLSGENVGVSDAVSKEFPEFVIEPDKRNLEYITIPDREYKHLNESLLAPRRKLRNWLALQELTILPGSTLSLGDSRKFERSDLSNPYHDFIESNYGTKVVTASVHINLGLEDLSLLFAALRLVRCEAALFLALSASSPFLDGKLTGVHSQRWIQFPVTPKDVPLFLNHGHYVTWIEEQLREGGMHNERHLWISVRANGPERPYKLNRLELRICDLITNCDLLLAVTTLLELRVLCLCNNPKKLDPLEGSLLSPQELSKLIDMNEKASATTSLDATLRDWVDGKEILCREWIAQLISDVTPLAKDMGLFHQLSPINSVLEDGNQSMQWIRAHSNGIDLPDLLKETIHEMENEEKLSPMMHRRV</sequence>
<dbReference type="AlphaFoldDB" id="A9BCR5"/>
<evidence type="ECO:0000256" key="1">
    <source>
        <dbReference type="ARBA" id="ARBA00048819"/>
    </source>
</evidence>
<dbReference type="RefSeq" id="WP_012196247.1">
    <property type="nucleotide sequence ID" value="NC_009976.1"/>
</dbReference>
<evidence type="ECO:0000313" key="2">
    <source>
        <dbReference type="EMBL" id="ABX09627.1"/>
    </source>
</evidence>
<dbReference type="Proteomes" id="UP000000788">
    <property type="component" value="Chromosome"/>
</dbReference>
<dbReference type="OrthoDB" id="569147at2"/>
<comment type="catalytic activity">
    <reaction evidence="1">
        <text>L-cysteine + L-glutamate + ATP = gamma-L-glutamyl-L-cysteine + ADP + phosphate + H(+)</text>
        <dbReference type="Rhea" id="RHEA:13285"/>
        <dbReference type="ChEBI" id="CHEBI:15378"/>
        <dbReference type="ChEBI" id="CHEBI:29985"/>
        <dbReference type="ChEBI" id="CHEBI:30616"/>
        <dbReference type="ChEBI" id="CHEBI:35235"/>
        <dbReference type="ChEBI" id="CHEBI:43474"/>
        <dbReference type="ChEBI" id="CHEBI:58173"/>
        <dbReference type="ChEBI" id="CHEBI:456216"/>
        <dbReference type="EC" id="6.3.2.2"/>
    </reaction>
</comment>
<dbReference type="InterPro" id="IPR014746">
    <property type="entry name" value="Gln_synth/guanido_kin_cat_dom"/>
</dbReference>
<dbReference type="HOGENOM" id="CLU_719484_0_0_3"/>
<dbReference type="eggNOG" id="COG2170">
    <property type="taxonomic scope" value="Bacteria"/>
</dbReference>
<reference evidence="2 3" key="1">
    <citation type="journal article" date="2007" name="PLoS Genet.">
        <title>Patterns and implications of gene gain and loss in the evolution of Prochlorococcus.</title>
        <authorList>
            <person name="Kettler G.C."/>
            <person name="Martiny A.C."/>
            <person name="Huang K."/>
            <person name="Zucker J."/>
            <person name="Coleman M.L."/>
            <person name="Rodrigue S."/>
            <person name="Chen F."/>
            <person name="Lapidus A."/>
            <person name="Ferriera S."/>
            <person name="Johnson J."/>
            <person name="Steglich C."/>
            <person name="Church G.M."/>
            <person name="Richardson P."/>
            <person name="Chisholm S.W."/>
        </authorList>
    </citation>
    <scope>NUCLEOTIDE SEQUENCE [LARGE SCALE GENOMIC DNA]</scope>
    <source>
        <strain evidence="3">MIT 9211</strain>
    </source>
</reference>
<dbReference type="InterPro" id="IPR011792">
    <property type="entry name" value="GshA_cyano"/>
</dbReference>
<dbReference type="GO" id="GO:0042398">
    <property type="term" value="P:modified amino acid biosynthetic process"/>
    <property type="evidence" value="ECO:0007669"/>
    <property type="project" value="InterPro"/>
</dbReference>
<dbReference type="KEGG" id="pmj:P9211_16961"/>
<dbReference type="EC" id="6.3.2.2" evidence="2"/>
<accession>A9BCR5</accession>
<dbReference type="InterPro" id="IPR050141">
    <property type="entry name" value="GCL_type2/YbdK_subfam"/>
</dbReference>
<dbReference type="Pfam" id="PF04107">
    <property type="entry name" value="GCS2"/>
    <property type="match status" value="1"/>
</dbReference>